<reference evidence="4" key="1">
    <citation type="submission" date="2021-11" db="EMBL/GenBank/DDBJ databases">
        <authorList>
            <consortium name="Genoscope - CEA"/>
            <person name="William W."/>
        </authorList>
    </citation>
    <scope>NUCLEOTIDE SEQUENCE</scope>
</reference>
<dbReference type="Proteomes" id="UP000789595">
    <property type="component" value="Unassembled WGS sequence"/>
</dbReference>
<proteinExistence type="predicted"/>
<evidence type="ECO:0000259" key="3">
    <source>
        <dbReference type="PROSITE" id="PS50234"/>
    </source>
</evidence>
<accession>A0A8J2WWT2</accession>
<evidence type="ECO:0000256" key="1">
    <source>
        <dbReference type="SAM" id="MobiDB-lite"/>
    </source>
</evidence>
<dbReference type="Gene3D" id="3.40.50.410">
    <property type="entry name" value="von Willebrand factor, type A domain"/>
    <property type="match status" value="1"/>
</dbReference>
<evidence type="ECO:0000256" key="2">
    <source>
        <dbReference type="SAM" id="Phobius"/>
    </source>
</evidence>
<dbReference type="SUPFAM" id="SSF53300">
    <property type="entry name" value="vWA-like"/>
    <property type="match status" value="1"/>
</dbReference>
<dbReference type="AlphaFoldDB" id="A0A8J2WWT2"/>
<feature type="domain" description="VWFA" evidence="3">
    <location>
        <begin position="154"/>
        <end position="441"/>
    </location>
</feature>
<keyword evidence="5" id="KW-1185">Reference proteome</keyword>
<keyword evidence="2" id="KW-1133">Transmembrane helix</keyword>
<gene>
    <name evidence="4" type="ORF">PECAL_1P09410</name>
</gene>
<comment type="caution">
    <text evidence="4">The sequence shown here is derived from an EMBL/GenBank/DDBJ whole genome shotgun (WGS) entry which is preliminary data.</text>
</comment>
<dbReference type="PROSITE" id="PS50234">
    <property type="entry name" value="VWFA"/>
    <property type="match status" value="1"/>
</dbReference>
<sequence length="720" mass="80173">MSLPTGRRKGTCSLWLKRNWVLLSLLGLALASAALSVLLYLEPCDKKTQYDTHNTSSVINVTSYANRTVTVYETVIELENITTTQNVSFLVNNTVRYNATYNMSYDVSRNVSYDVVYNQTYNITYNTTVNVTEYVNTTVNVTTTYNVSTHQPLDVVLALDASRSVSDADFVAENRASRELLKGLRDSLTGDLHAGVAVWAVDGVSRRDLTSIANATEIDEMEDVARLPYCAAVPPPYSEQAETYSNYFCVGDPPAVQDEDHAYDLRHDASQVWGLTTGTYYAQALLRCHDALIPQNDAFRLCVVVTDGQIDEDRYAQCVDDVRQPTMTYTANMTGDYYDAGTEIYKDDCGWHASVRWIAPGAYAFCQSHSIAECTVDAIAATLKANGIKVLSVLVSENNDLEPYVERMAALASCDGYEVASCPYIVEEADFASLTDAASTIAGDVALNVELRTSVVEETISVETTLPIVVPRQRLHEEEVTETVTRQETISVVEPEVRQETRQEISVSTVIETTQEEITREVEVESIETRTSEELVTLTEEHVQPMEITEETVTQKTICTGSPISFSLLVLALPLLAYLFLKPILNCLENCCCPYYDDEEDLLVMHANPAFGIDQEDLSRARPMRRRSTIDKLLTRAKHLRKKKHVGAPLSPLRTASPKSNEEPRRRSAPLLARDADTDWSSGVAAVYDGDDWQESVADFVINLVCCRFCRKAPEEFEAV</sequence>
<name>A0A8J2WWT2_9STRA</name>
<dbReference type="OrthoDB" id="10689966at2759"/>
<feature type="transmembrane region" description="Helical" evidence="2">
    <location>
        <begin position="20"/>
        <end position="41"/>
    </location>
</feature>
<feature type="region of interest" description="Disordered" evidence="1">
    <location>
        <begin position="649"/>
        <end position="672"/>
    </location>
</feature>
<dbReference type="InterPro" id="IPR036465">
    <property type="entry name" value="vWFA_dom_sf"/>
</dbReference>
<keyword evidence="2" id="KW-0812">Transmembrane</keyword>
<keyword evidence="2" id="KW-0472">Membrane</keyword>
<dbReference type="InterPro" id="IPR002035">
    <property type="entry name" value="VWF_A"/>
</dbReference>
<protein>
    <recommendedName>
        <fullName evidence="3">VWFA domain-containing protein</fullName>
    </recommendedName>
</protein>
<evidence type="ECO:0000313" key="5">
    <source>
        <dbReference type="Proteomes" id="UP000789595"/>
    </source>
</evidence>
<evidence type="ECO:0000313" key="4">
    <source>
        <dbReference type="EMBL" id="CAH0364571.1"/>
    </source>
</evidence>
<dbReference type="EMBL" id="CAKKNE010000001">
    <property type="protein sequence ID" value="CAH0364571.1"/>
    <property type="molecule type" value="Genomic_DNA"/>
</dbReference>
<organism evidence="4 5">
    <name type="scientific">Pelagomonas calceolata</name>
    <dbReference type="NCBI Taxonomy" id="35677"/>
    <lineage>
        <taxon>Eukaryota</taxon>
        <taxon>Sar</taxon>
        <taxon>Stramenopiles</taxon>
        <taxon>Ochrophyta</taxon>
        <taxon>Pelagophyceae</taxon>
        <taxon>Pelagomonadales</taxon>
        <taxon>Pelagomonadaceae</taxon>
        <taxon>Pelagomonas</taxon>
    </lineage>
</organism>